<keyword evidence="3" id="KW-1185">Reference proteome</keyword>
<reference evidence="2" key="1">
    <citation type="journal article" date="2023" name="Mol. Phylogenet. Evol.">
        <title>Genome-scale phylogeny and comparative genomics of the fungal order Sordariales.</title>
        <authorList>
            <person name="Hensen N."/>
            <person name="Bonometti L."/>
            <person name="Westerberg I."/>
            <person name="Brannstrom I.O."/>
            <person name="Guillou S."/>
            <person name="Cros-Aarteil S."/>
            <person name="Calhoun S."/>
            <person name="Haridas S."/>
            <person name="Kuo A."/>
            <person name="Mondo S."/>
            <person name="Pangilinan J."/>
            <person name="Riley R."/>
            <person name="LaButti K."/>
            <person name="Andreopoulos B."/>
            <person name="Lipzen A."/>
            <person name="Chen C."/>
            <person name="Yan M."/>
            <person name="Daum C."/>
            <person name="Ng V."/>
            <person name="Clum A."/>
            <person name="Steindorff A."/>
            <person name="Ohm R.A."/>
            <person name="Martin F."/>
            <person name="Silar P."/>
            <person name="Natvig D.O."/>
            <person name="Lalanne C."/>
            <person name="Gautier V."/>
            <person name="Ament-Velasquez S.L."/>
            <person name="Kruys A."/>
            <person name="Hutchinson M.I."/>
            <person name="Powell A.J."/>
            <person name="Barry K."/>
            <person name="Miller A.N."/>
            <person name="Grigoriev I.V."/>
            <person name="Debuchy R."/>
            <person name="Gladieux P."/>
            <person name="Hiltunen Thoren M."/>
            <person name="Johannesson H."/>
        </authorList>
    </citation>
    <scope>NUCLEOTIDE SEQUENCE</scope>
    <source>
        <strain evidence="2">PSN293</strain>
    </source>
</reference>
<evidence type="ECO:0000256" key="1">
    <source>
        <dbReference type="SAM" id="SignalP"/>
    </source>
</evidence>
<sequence>MKLVANLGLVLLLSPATCLAAIDRSFDPDPTLTLRPENVTDLAYWLYGWVGSYYNGTTTFHFSPLRSDDKTEDDDEPRGDVCEAFANKTASFSFDSLVSINRPDPEHEGSNPVMFSLKSWLPGADLPTGPMYNPSYNPSSGGTWELTLDESRKQANSMDTRFSFSGKPRRRPPSYLDIFIAGLQLNMSTCDNPFQDTWWGASFLTLNDTQRDGSRPGLVDPTFRVIFDNSSASFLYEGYYQANTDPGNDVLDNGDPRTYRLFGKVRVEFLGTIDAARSDILVGTRDEKPAWVPVIGFANGTGTIDAGAGSLGVRSKSLDRLTVLIVGLASGVWWYL</sequence>
<dbReference type="Proteomes" id="UP001301769">
    <property type="component" value="Unassembled WGS sequence"/>
</dbReference>
<reference evidence="2" key="2">
    <citation type="submission" date="2023-05" db="EMBL/GenBank/DDBJ databases">
        <authorList>
            <consortium name="Lawrence Berkeley National Laboratory"/>
            <person name="Steindorff A."/>
            <person name="Hensen N."/>
            <person name="Bonometti L."/>
            <person name="Westerberg I."/>
            <person name="Brannstrom I.O."/>
            <person name="Guillou S."/>
            <person name="Cros-Aarteil S."/>
            <person name="Calhoun S."/>
            <person name="Haridas S."/>
            <person name="Kuo A."/>
            <person name="Mondo S."/>
            <person name="Pangilinan J."/>
            <person name="Riley R."/>
            <person name="Labutti K."/>
            <person name="Andreopoulos B."/>
            <person name="Lipzen A."/>
            <person name="Chen C."/>
            <person name="Yanf M."/>
            <person name="Daum C."/>
            <person name="Ng V."/>
            <person name="Clum A."/>
            <person name="Ohm R."/>
            <person name="Martin F."/>
            <person name="Silar P."/>
            <person name="Natvig D."/>
            <person name="Lalanne C."/>
            <person name="Gautier V."/>
            <person name="Ament-Velasquez S.L."/>
            <person name="Kruys A."/>
            <person name="Hutchinson M.I."/>
            <person name="Powell A.J."/>
            <person name="Barry K."/>
            <person name="Miller A.N."/>
            <person name="Grigoriev I.V."/>
            <person name="Debuchy R."/>
            <person name="Gladieux P."/>
            <person name="Thoren M.H."/>
            <person name="Johannesson H."/>
        </authorList>
    </citation>
    <scope>NUCLEOTIDE SEQUENCE</scope>
    <source>
        <strain evidence="2">PSN293</strain>
    </source>
</reference>
<accession>A0AAN7BAV6</accession>
<organism evidence="2 3">
    <name type="scientific">Rhypophila decipiens</name>
    <dbReference type="NCBI Taxonomy" id="261697"/>
    <lineage>
        <taxon>Eukaryota</taxon>
        <taxon>Fungi</taxon>
        <taxon>Dikarya</taxon>
        <taxon>Ascomycota</taxon>
        <taxon>Pezizomycotina</taxon>
        <taxon>Sordariomycetes</taxon>
        <taxon>Sordariomycetidae</taxon>
        <taxon>Sordariales</taxon>
        <taxon>Naviculisporaceae</taxon>
        <taxon>Rhypophila</taxon>
    </lineage>
</organism>
<evidence type="ECO:0000313" key="3">
    <source>
        <dbReference type="Proteomes" id="UP001301769"/>
    </source>
</evidence>
<keyword evidence="1" id="KW-0732">Signal</keyword>
<proteinExistence type="predicted"/>
<protein>
    <submittedName>
        <fullName evidence="2">Uncharacterized protein</fullName>
    </submittedName>
</protein>
<feature type="signal peptide" evidence="1">
    <location>
        <begin position="1"/>
        <end position="20"/>
    </location>
</feature>
<evidence type="ECO:0000313" key="2">
    <source>
        <dbReference type="EMBL" id="KAK4216502.1"/>
    </source>
</evidence>
<comment type="caution">
    <text evidence="2">The sequence shown here is derived from an EMBL/GenBank/DDBJ whole genome shotgun (WGS) entry which is preliminary data.</text>
</comment>
<name>A0AAN7BAV6_9PEZI</name>
<feature type="chain" id="PRO_5042927037" evidence="1">
    <location>
        <begin position="21"/>
        <end position="336"/>
    </location>
</feature>
<dbReference type="AlphaFoldDB" id="A0AAN7BAV6"/>
<gene>
    <name evidence="2" type="ORF">QBC37DRAFT_455200</name>
</gene>
<dbReference type="EMBL" id="MU858068">
    <property type="protein sequence ID" value="KAK4216502.1"/>
    <property type="molecule type" value="Genomic_DNA"/>
</dbReference>